<gene>
    <name evidence="2" type="ORF">NCTC11532_00141</name>
</gene>
<evidence type="ECO:0008006" key="4">
    <source>
        <dbReference type="Google" id="ProtNLM"/>
    </source>
</evidence>
<reference evidence="2 3" key="1">
    <citation type="submission" date="2018-06" db="EMBL/GenBank/DDBJ databases">
        <authorList>
            <consortium name="Pathogen Informatics"/>
            <person name="Doyle S."/>
        </authorList>
    </citation>
    <scope>NUCLEOTIDE SEQUENCE [LARGE SCALE GENOMIC DNA]</scope>
    <source>
        <strain evidence="2 3">NCTC11532</strain>
    </source>
</reference>
<dbReference type="SUPFAM" id="SSF47857">
    <property type="entry name" value="Apolipophorin-III"/>
    <property type="match status" value="1"/>
</dbReference>
<dbReference type="EMBL" id="UGPB01000001">
    <property type="protein sequence ID" value="STY27980.1"/>
    <property type="molecule type" value="Genomic_DNA"/>
</dbReference>
<feature type="compositionally biased region" description="Basic and acidic residues" evidence="1">
    <location>
        <begin position="42"/>
        <end position="58"/>
    </location>
</feature>
<protein>
    <recommendedName>
        <fullName evidence="4">Coiled-coil protein</fullName>
    </recommendedName>
</protein>
<feature type="region of interest" description="Disordered" evidence="1">
    <location>
        <begin position="1"/>
        <end position="90"/>
    </location>
</feature>
<feature type="compositionally biased region" description="Polar residues" evidence="1">
    <location>
        <begin position="1"/>
        <end position="12"/>
    </location>
</feature>
<feature type="compositionally biased region" description="Low complexity" evidence="1">
    <location>
        <begin position="230"/>
        <end position="245"/>
    </location>
</feature>
<feature type="compositionally biased region" description="Acidic residues" evidence="1">
    <location>
        <begin position="209"/>
        <end position="229"/>
    </location>
</feature>
<sequence length="282" mass="30127">MSQGPIDKTTQSTANNPPPDPKPDPKPDIITAPSISDGPKPQPKEKTGAEREADEKANKAPQQAKDASPEGDKKKKSPGEEMLDMMKQMVEDINKSVTEAVTGLAKKGIDAAANTATGKALKGLKDAVSDKVSELAGDLKGKISDKFDEGMEAFKQTPVGDKVFKAVDAISSAKDTIKSLPDMVSDKIIDAIQSATTKVQNIGKTPEVSMEDLEVDEAVDEQEVDDTETLDMSSPESTSTEPMSMANEAFGSMEDWNDLFEETPTKQQPAPVEESTDSLGLK</sequence>
<organism evidence="2 3">
    <name type="scientific">Legionella wadsworthii</name>
    <dbReference type="NCBI Taxonomy" id="28088"/>
    <lineage>
        <taxon>Bacteria</taxon>
        <taxon>Pseudomonadati</taxon>
        <taxon>Pseudomonadota</taxon>
        <taxon>Gammaproteobacteria</taxon>
        <taxon>Legionellales</taxon>
        <taxon>Legionellaceae</taxon>
        <taxon>Legionella</taxon>
    </lineage>
</organism>
<keyword evidence="3" id="KW-1185">Reference proteome</keyword>
<dbReference type="Proteomes" id="UP000255297">
    <property type="component" value="Unassembled WGS sequence"/>
</dbReference>
<feature type="compositionally biased region" description="Basic and acidic residues" evidence="1">
    <location>
        <begin position="67"/>
        <end position="79"/>
    </location>
</feature>
<feature type="region of interest" description="Disordered" evidence="1">
    <location>
        <begin position="203"/>
        <end position="282"/>
    </location>
</feature>
<evidence type="ECO:0000313" key="3">
    <source>
        <dbReference type="Proteomes" id="UP000255297"/>
    </source>
</evidence>
<dbReference type="AlphaFoldDB" id="A0A378LNM0"/>
<name>A0A378LNM0_9GAMM</name>
<evidence type="ECO:0000313" key="2">
    <source>
        <dbReference type="EMBL" id="STY27980.1"/>
    </source>
</evidence>
<accession>A0A378LNM0</accession>
<dbReference type="RefSeq" id="WP_031567029.1">
    <property type="nucleotide sequence ID" value="NZ_CAAAIS010000005.1"/>
</dbReference>
<proteinExistence type="predicted"/>
<evidence type="ECO:0000256" key="1">
    <source>
        <dbReference type="SAM" id="MobiDB-lite"/>
    </source>
</evidence>